<evidence type="ECO:0000313" key="1">
    <source>
        <dbReference type="EMBL" id="ELR11323.1"/>
    </source>
</evidence>
<dbReference type="GeneID" id="14911773"/>
<name>L8GF08_ACACF</name>
<dbReference type="Gene3D" id="3.10.20.90">
    <property type="entry name" value="Phosphatidylinositol 3-kinase Catalytic Subunit, Chain A, domain 1"/>
    <property type="match status" value="1"/>
</dbReference>
<proteinExistence type="predicted"/>
<dbReference type="AlphaFoldDB" id="L8GF08"/>
<dbReference type="EMBL" id="KB008154">
    <property type="protein sequence ID" value="ELR11323.1"/>
    <property type="molecule type" value="Genomic_DNA"/>
</dbReference>
<sequence length="85" mass="9504">MKVIVHVREKVVQVQCGPGTQRLKWLGHVGIARYDNNNGMELGTPKAIKGEDGSVLDMNGIVRDVLKEDAHVWVLIRDDEVLPDM</sequence>
<dbReference type="OMA" id="ANDVICE"/>
<dbReference type="OrthoDB" id="10248873at2759"/>
<dbReference type="RefSeq" id="XP_004333336.1">
    <property type="nucleotide sequence ID" value="XM_004333288.1"/>
</dbReference>
<accession>L8GF08</accession>
<keyword evidence="2" id="KW-1185">Reference proteome</keyword>
<evidence type="ECO:0000313" key="2">
    <source>
        <dbReference type="Proteomes" id="UP000011083"/>
    </source>
</evidence>
<dbReference type="VEuPathDB" id="AmoebaDB:ACA1_190090"/>
<dbReference type="Proteomes" id="UP000011083">
    <property type="component" value="Unassembled WGS sequence"/>
</dbReference>
<gene>
    <name evidence="1" type="ORF">ACA1_190090</name>
</gene>
<protein>
    <submittedName>
        <fullName evidence="1">Uncharacterized protein</fullName>
    </submittedName>
</protein>
<reference evidence="1 2" key="1">
    <citation type="journal article" date="2013" name="Genome Biol.">
        <title>Genome of Acanthamoeba castellanii highlights extensive lateral gene transfer and early evolution of tyrosine kinase signaling.</title>
        <authorList>
            <person name="Clarke M."/>
            <person name="Lohan A.J."/>
            <person name="Liu B."/>
            <person name="Lagkouvardos I."/>
            <person name="Roy S."/>
            <person name="Zafar N."/>
            <person name="Bertelli C."/>
            <person name="Schilde C."/>
            <person name="Kianianmomeni A."/>
            <person name="Burglin T.R."/>
            <person name="Frech C."/>
            <person name="Turcotte B."/>
            <person name="Kopec K.O."/>
            <person name="Synnott J.M."/>
            <person name="Choo C."/>
            <person name="Paponov I."/>
            <person name="Finkler A."/>
            <person name="Soon Heng Tan C."/>
            <person name="Hutchins A.P."/>
            <person name="Weinmeier T."/>
            <person name="Rattei T."/>
            <person name="Chu J.S."/>
            <person name="Gimenez G."/>
            <person name="Irimia M."/>
            <person name="Rigden D.J."/>
            <person name="Fitzpatrick D.A."/>
            <person name="Lorenzo-Morales J."/>
            <person name="Bateman A."/>
            <person name="Chiu C.H."/>
            <person name="Tang P."/>
            <person name="Hegemann P."/>
            <person name="Fromm H."/>
            <person name="Raoult D."/>
            <person name="Greub G."/>
            <person name="Miranda-Saavedra D."/>
            <person name="Chen N."/>
            <person name="Nash P."/>
            <person name="Ginger M.L."/>
            <person name="Horn M."/>
            <person name="Schaap P."/>
            <person name="Caler L."/>
            <person name="Loftus B."/>
        </authorList>
    </citation>
    <scope>NUCLEOTIDE SEQUENCE [LARGE SCALE GENOMIC DNA]</scope>
    <source>
        <strain evidence="1 2">Neff</strain>
    </source>
</reference>
<organism evidence="1 2">
    <name type="scientific">Acanthamoeba castellanii (strain ATCC 30010 / Neff)</name>
    <dbReference type="NCBI Taxonomy" id="1257118"/>
    <lineage>
        <taxon>Eukaryota</taxon>
        <taxon>Amoebozoa</taxon>
        <taxon>Discosea</taxon>
        <taxon>Longamoebia</taxon>
        <taxon>Centramoebida</taxon>
        <taxon>Acanthamoebidae</taxon>
        <taxon>Acanthamoeba</taxon>
    </lineage>
</organism>
<dbReference type="KEGG" id="acan:ACA1_190090"/>